<evidence type="ECO:0000313" key="5">
    <source>
        <dbReference type="Proteomes" id="UP000197596"/>
    </source>
</evidence>
<organism evidence="4 5">
    <name type="scientific">Herbaspirillum robiniae</name>
    <dbReference type="NCBI Taxonomy" id="2014887"/>
    <lineage>
        <taxon>Bacteria</taxon>
        <taxon>Pseudomonadati</taxon>
        <taxon>Pseudomonadota</taxon>
        <taxon>Betaproteobacteria</taxon>
        <taxon>Burkholderiales</taxon>
        <taxon>Oxalobacteraceae</taxon>
        <taxon>Herbaspirillum</taxon>
    </lineage>
</organism>
<gene>
    <name evidence="4" type="ORF">CEJ42_23060</name>
</gene>
<dbReference type="InterPro" id="IPR052020">
    <property type="entry name" value="Cyclic_di-GMP/3'3'-cGAMP_PDE"/>
</dbReference>
<dbReference type="AlphaFoldDB" id="A0A246WKG5"/>
<dbReference type="Pfam" id="PF00072">
    <property type="entry name" value="Response_reg"/>
    <property type="match status" value="1"/>
</dbReference>
<feature type="domain" description="HD-GYP" evidence="3">
    <location>
        <begin position="133"/>
        <end position="330"/>
    </location>
</feature>
<dbReference type="InterPro" id="IPR037522">
    <property type="entry name" value="HD_GYP_dom"/>
</dbReference>
<reference evidence="4 5" key="1">
    <citation type="submission" date="2017-06" db="EMBL/GenBank/DDBJ databases">
        <title>Herbaspirillum phytohormonus sp. nov., isolated from the root nodule of Robinia pseudoacacia in lead-zinc mine.</title>
        <authorList>
            <person name="Fan M."/>
            <person name="Lin Y."/>
        </authorList>
    </citation>
    <scope>NUCLEOTIDE SEQUENCE [LARGE SCALE GENOMIC DNA]</scope>
    <source>
        <strain evidence="4 5">HZ10</strain>
    </source>
</reference>
<dbReference type="EMBL" id="NJGU01000017">
    <property type="protein sequence ID" value="OWY26643.1"/>
    <property type="molecule type" value="Genomic_DNA"/>
</dbReference>
<evidence type="ECO:0000259" key="2">
    <source>
        <dbReference type="PROSITE" id="PS50110"/>
    </source>
</evidence>
<dbReference type="GO" id="GO:0000160">
    <property type="term" value="P:phosphorelay signal transduction system"/>
    <property type="evidence" value="ECO:0007669"/>
    <property type="project" value="InterPro"/>
</dbReference>
<dbReference type="CDD" id="cd00077">
    <property type="entry name" value="HDc"/>
    <property type="match status" value="1"/>
</dbReference>
<dbReference type="Proteomes" id="UP000197596">
    <property type="component" value="Unassembled WGS sequence"/>
</dbReference>
<accession>A0A246WKG5</accession>
<dbReference type="Gene3D" id="1.10.3210.10">
    <property type="entry name" value="Hypothetical protein af1432"/>
    <property type="match status" value="1"/>
</dbReference>
<proteinExistence type="predicted"/>
<dbReference type="InterPro" id="IPR003607">
    <property type="entry name" value="HD/PDEase_dom"/>
</dbReference>
<dbReference type="GO" id="GO:0008081">
    <property type="term" value="F:phosphoric diester hydrolase activity"/>
    <property type="evidence" value="ECO:0007669"/>
    <property type="project" value="UniProtKB-ARBA"/>
</dbReference>
<dbReference type="InterPro" id="IPR001789">
    <property type="entry name" value="Sig_transdc_resp-reg_receiver"/>
</dbReference>
<sequence>MKSYRETRHTILLVDDEPTNLQVLKHTLQDHYRLLFARDGAKAIELAGREKIDLVLLDIMMPGMSGYDVCRRLKADPVTSGLPVIFITALSDIADEQLGFEIGAVDYITKPFSPVIVSARVRNHLSLVQADTLRQTRLQIVQCLGMAAEYKDNETGMHVVRMSHYTKVLARAAGYSEADAEELLNAAPMHDVGKIGIPDAILRKPGKLEGEEWDVMRSHAEIGAQIIGEHEGGLLRIASVIAIQHHEKWDGSGYPNGLAGDQIDLAARIVAIADVFDALTSVRPYKKAWEVDDALALLKRDAGSHFDPELVPLFMSCMPQVLEIKERWSDKPGMARSLAPLPTPVLSATAA</sequence>
<dbReference type="PANTHER" id="PTHR45228">
    <property type="entry name" value="CYCLIC DI-GMP PHOSPHODIESTERASE TM_0186-RELATED"/>
    <property type="match status" value="1"/>
</dbReference>
<dbReference type="Gene3D" id="3.40.50.2300">
    <property type="match status" value="1"/>
</dbReference>
<feature type="domain" description="Response regulatory" evidence="2">
    <location>
        <begin position="10"/>
        <end position="125"/>
    </location>
</feature>
<dbReference type="InterPro" id="IPR011006">
    <property type="entry name" value="CheY-like_superfamily"/>
</dbReference>
<dbReference type="Pfam" id="PF13487">
    <property type="entry name" value="HD_5"/>
    <property type="match status" value="1"/>
</dbReference>
<dbReference type="SMART" id="SM00471">
    <property type="entry name" value="HDc"/>
    <property type="match status" value="1"/>
</dbReference>
<dbReference type="SUPFAM" id="SSF52172">
    <property type="entry name" value="CheY-like"/>
    <property type="match status" value="1"/>
</dbReference>
<dbReference type="RefSeq" id="WP_088752690.1">
    <property type="nucleotide sequence ID" value="NZ_NJGU01000017.1"/>
</dbReference>
<comment type="caution">
    <text evidence="4">The sequence shown here is derived from an EMBL/GenBank/DDBJ whole genome shotgun (WGS) entry which is preliminary data.</text>
</comment>
<evidence type="ECO:0000313" key="4">
    <source>
        <dbReference type="EMBL" id="OWY26643.1"/>
    </source>
</evidence>
<evidence type="ECO:0000259" key="3">
    <source>
        <dbReference type="PROSITE" id="PS51832"/>
    </source>
</evidence>
<dbReference type="SUPFAM" id="SSF109604">
    <property type="entry name" value="HD-domain/PDEase-like"/>
    <property type="match status" value="1"/>
</dbReference>
<dbReference type="PROSITE" id="PS50110">
    <property type="entry name" value="RESPONSE_REGULATORY"/>
    <property type="match status" value="1"/>
</dbReference>
<feature type="modified residue" description="4-aspartylphosphate" evidence="1">
    <location>
        <position position="58"/>
    </location>
</feature>
<name>A0A246WKG5_9BURK</name>
<dbReference type="PANTHER" id="PTHR45228:SF5">
    <property type="entry name" value="CYCLIC DI-GMP PHOSPHODIESTERASE VC_1348-RELATED"/>
    <property type="match status" value="1"/>
</dbReference>
<dbReference type="PROSITE" id="PS51832">
    <property type="entry name" value="HD_GYP"/>
    <property type="match status" value="1"/>
</dbReference>
<dbReference type="SMART" id="SM00448">
    <property type="entry name" value="REC"/>
    <property type="match status" value="1"/>
</dbReference>
<keyword evidence="1" id="KW-0597">Phosphoprotein</keyword>
<protein>
    <submittedName>
        <fullName evidence="4">Two-component system response regulator</fullName>
    </submittedName>
</protein>
<evidence type="ECO:0000256" key="1">
    <source>
        <dbReference type="PROSITE-ProRule" id="PRU00169"/>
    </source>
</evidence>
<dbReference type="CDD" id="cd19920">
    <property type="entry name" value="REC_PA4781-like"/>
    <property type="match status" value="1"/>
</dbReference>